<accession>A0A3P3QSW8</accession>
<reference evidence="2 3" key="1">
    <citation type="submission" date="2018-11" db="EMBL/GenBank/DDBJ databases">
        <title>Genome sequencing of Lachnoanaerobaculum sp. KCOM 2030 (= ChDC B114).</title>
        <authorList>
            <person name="Kook J.-K."/>
            <person name="Park S.-N."/>
            <person name="Lim Y.K."/>
        </authorList>
    </citation>
    <scope>NUCLEOTIDE SEQUENCE [LARGE SCALE GENOMIC DNA]</scope>
    <source>
        <strain evidence="2 3">KCOM 2030</strain>
    </source>
</reference>
<keyword evidence="3" id="KW-1185">Reference proteome</keyword>
<dbReference type="RefSeq" id="WP_128675193.1">
    <property type="nucleotide sequence ID" value="NZ_RRCO01000008.1"/>
</dbReference>
<sequence>MQEKDISQKMLEQFNDVFSDIVNVLLFNGENVVDENSLLDTPTTGMLKIDGRVHSQDRDVAKYWQHSLINIALFGFENQTVPDKLMPLRVISYDGTEYGRQTKKRYRYKTKYPVITLVLYLGYKKRWNYPINIIDIVKVDDRLKPFVNDYRINLFEIAYLDEEKTALFKSDFRILVDYLHQLRTNNSYNPKDYTIKHINELLTLMSVMTGDKRFEDSINEANEKEAKYMCEVLDIIENRGIEKGLEKGLEEGLEKGRQEGADMVSKLNELLLNEGNIDKLRKANTDKDYRYKLLREYNILQ</sequence>
<feature type="domain" description="Transposase (putative) YhgA-like" evidence="1">
    <location>
        <begin position="76"/>
        <end position="192"/>
    </location>
</feature>
<dbReference type="InterPro" id="IPR006842">
    <property type="entry name" value="Transposase_31"/>
</dbReference>
<evidence type="ECO:0000259" key="1">
    <source>
        <dbReference type="Pfam" id="PF04754"/>
    </source>
</evidence>
<protein>
    <submittedName>
        <fullName evidence="2">Transposase</fullName>
    </submittedName>
</protein>
<evidence type="ECO:0000313" key="2">
    <source>
        <dbReference type="EMBL" id="RRJ24271.1"/>
    </source>
</evidence>
<dbReference type="Proteomes" id="UP000272490">
    <property type="component" value="Unassembled WGS sequence"/>
</dbReference>
<proteinExistence type="predicted"/>
<name>A0A3P3QSW8_9FIRM</name>
<dbReference type="AlphaFoldDB" id="A0A3P3QSW8"/>
<dbReference type="EMBL" id="RRCO01000008">
    <property type="protein sequence ID" value="RRJ24271.1"/>
    <property type="molecule type" value="Genomic_DNA"/>
</dbReference>
<comment type="caution">
    <text evidence="2">The sequence shown here is derived from an EMBL/GenBank/DDBJ whole genome shotgun (WGS) entry which is preliminary data.</text>
</comment>
<gene>
    <name evidence="2" type="ORF">EHV10_14065</name>
</gene>
<dbReference type="OrthoDB" id="2027750at2"/>
<evidence type="ECO:0000313" key="3">
    <source>
        <dbReference type="Proteomes" id="UP000272490"/>
    </source>
</evidence>
<organism evidence="2 3">
    <name type="scientific">Lachnoanaerobaculum gingivalis</name>
    <dbReference type="NCBI Taxonomy" id="2490855"/>
    <lineage>
        <taxon>Bacteria</taxon>
        <taxon>Bacillati</taxon>
        <taxon>Bacillota</taxon>
        <taxon>Clostridia</taxon>
        <taxon>Lachnospirales</taxon>
        <taxon>Lachnospiraceae</taxon>
        <taxon>Lachnoanaerobaculum</taxon>
    </lineage>
</organism>
<dbReference type="Pfam" id="PF04754">
    <property type="entry name" value="Transposase_31"/>
    <property type="match status" value="1"/>
</dbReference>